<feature type="compositionally biased region" description="Pro residues" evidence="1">
    <location>
        <begin position="284"/>
        <end position="307"/>
    </location>
</feature>
<evidence type="ECO:0000313" key="3">
    <source>
        <dbReference type="Proteomes" id="UP000770661"/>
    </source>
</evidence>
<reference evidence="2" key="1">
    <citation type="submission" date="2020-07" db="EMBL/GenBank/DDBJ databases">
        <title>The High-quality genome of the commercially important snow crab, Chionoecetes opilio.</title>
        <authorList>
            <person name="Jeong J.-H."/>
            <person name="Ryu S."/>
        </authorList>
    </citation>
    <scope>NUCLEOTIDE SEQUENCE</scope>
    <source>
        <strain evidence="2">MADBK_172401_WGS</strain>
        <tissue evidence="2">Digestive gland</tissue>
    </source>
</reference>
<feature type="compositionally biased region" description="Low complexity" evidence="1">
    <location>
        <begin position="262"/>
        <end position="283"/>
    </location>
</feature>
<gene>
    <name evidence="2" type="ORF">GWK47_006191</name>
</gene>
<dbReference type="AlphaFoldDB" id="A0A8J5CU27"/>
<evidence type="ECO:0000313" key="2">
    <source>
        <dbReference type="EMBL" id="KAG0721864.1"/>
    </source>
</evidence>
<feature type="compositionally biased region" description="Low complexity" evidence="1">
    <location>
        <begin position="167"/>
        <end position="219"/>
    </location>
</feature>
<protein>
    <submittedName>
        <fullName evidence="2">Uncharacterized protein</fullName>
    </submittedName>
</protein>
<keyword evidence="3" id="KW-1185">Reference proteome</keyword>
<feature type="region of interest" description="Disordered" evidence="1">
    <location>
        <begin position="158"/>
        <end position="230"/>
    </location>
</feature>
<sequence>MKIRACSMGVSEVGGVDGGDLGGVNTGVAKVRFSVPSMEFVWETDPNGGKKVTFLMGVDGEPMVVVLGGEESREDVDSMLEQRAKRQAHLEADMLKRAAEEELDKLVRLSRSTVAAMEEEATRTQHAPKVRDAAREAVVRSLQEATVEMEGQIQALEEAEAQQRKLSSSSSSSDASSPSSPTPSSSSSGIGSMGSQHLVLSSSPSTSSLSSLSSFASSQPPSPPAFTIAAYGSTITSRRHGGGGTGGVSMWEAVNRASHFPTSTTSSSTLSTSSNINTIVKPPILTPKPTLTPPPCNGSQSPGPPQPLRTSQSTPSPPSSLSSTTSSLSSSSSPPPVATGETEETGSVQNITLSPSKCVVSYNNKNNDYFIFTRRHTGKITT</sequence>
<dbReference type="OrthoDB" id="10594508at2759"/>
<evidence type="ECO:0000256" key="1">
    <source>
        <dbReference type="SAM" id="MobiDB-lite"/>
    </source>
</evidence>
<dbReference type="Proteomes" id="UP000770661">
    <property type="component" value="Unassembled WGS sequence"/>
</dbReference>
<proteinExistence type="predicted"/>
<organism evidence="2 3">
    <name type="scientific">Chionoecetes opilio</name>
    <name type="common">Atlantic snow crab</name>
    <name type="synonym">Cancer opilio</name>
    <dbReference type="NCBI Taxonomy" id="41210"/>
    <lineage>
        <taxon>Eukaryota</taxon>
        <taxon>Metazoa</taxon>
        <taxon>Ecdysozoa</taxon>
        <taxon>Arthropoda</taxon>
        <taxon>Crustacea</taxon>
        <taxon>Multicrustacea</taxon>
        <taxon>Malacostraca</taxon>
        <taxon>Eumalacostraca</taxon>
        <taxon>Eucarida</taxon>
        <taxon>Decapoda</taxon>
        <taxon>Pleocyemata</taxon>
        <taxon>Brachyura</taxon>
        <taxon>Eubrachyura</taxon>
        <taxon>Majoidea</taxon>
        <taxon>Majidae</taxon>
        <taxon>Chionoecetes</taxon>
    </lineage>
</organism>
<comment type="caution">
    <text evidence="2">The sequence shown here is derived from an EMBL/GenBank/DDBJ whole genome shotgun (WGS) entry which is preliminary data.</text>
</comment>
<name>A0A8J5CU27_CHIOP</name>
<dbReference type="EMBL" id="JACEEZ010010392">
    <property type="protein sequence ID" value="KAG0721864.1"/>
    <property type="molecule type" value="Genomic_DNA"/>
</dbReference>
<feature type="compositionally biased region" description="Low complexity" evidence="1">
    <location>
        <begin position="308"/>
        <end position="332"/>
    </location>
</feature>
<feature type="region of interest" description="Disordered" evidence="1">
    <location>
        <begin position="259"/>
        <end position="353"/>
    </location>
</feature>
<accession>A0A8J5CU27</accession>